<sequence>MGRTRAAPPTPTSEEDLEDDSASVGVERRRGRGLKARDPGRREPPAKVLKDRRSPRQRGRMGTSV</sequence>
<dbReference type="GeneID" id="9690069"/>
<name>C1N9I8_MICPC</name>
<gene>
    <name evidence="2" type="ORF">MICPUCDRAFT_54519</name>
</gene>
<dbReference type="Proteomes" id="UP000001876">
    <property type="component" value="Unassembled WGS sequence"/>
</dbReference>
<reference evidence="2 3" key="1">
    <citation type="journal article" date="2009" name="Science">
        <title>Green evolution and dynamic adaptations revealed by genomes of the marine picoeukaryotes Micromonas.</title>
        <authorList>
            <person name="Worden A.Z."/>
            <person name="Lee J.H."/>
            <person name="Mock T."/>
            <person name="Rouze P."/>
            <person name="Simmons M.P."/>
            <person name="Aerts A.L."/>
            <person name="Allen A.E."/>
            <person name="Cuvelier M.L."/>
            <person name="Derelle E."/>
            <person name="Everett M.V."/>
            <person name="Foulon E."/>
            <person name="Grimwood J."/>
            <person name="Gundlach H."/>
            <person name="Henrissat B."/>
            <person name="Napoli C."/>
            <person name="McDonald S.M."/>
            <person name="Parker M.S."/>
            <person name="Rombauts S."/>
            <person name="Salamov A."/>
            <person name="Von Dassow P."/>
            <person name="Badger J.H."/>
            <person name="Coutinho P.M."/>
            <person name="Demir E."/>
            <person name="Dubchak I."/>
            <person name="Gentemann C."/>
            <person name="Eikrem W."/>
            <person name="Gready J.E."/>
            <person name="John U."/>
            <person name="Lanier W."/>
            <person name="Lindquist E.A."/>
            <person name="Lucas S."/>
            <person name="Mayer K.F."/>
            <person name="Moreau H."/>
            <person name="Not F."/>
            <person name="Otillar R."/>
            <person name="Panaud O."/>
            <person name="Pangilinan J."/>
            <person name="Paulsen I."/>
            <person name="Piegu B."/>
            <person name="Poliakov A."/>
            <person name="Robbens S."/>
            <person name="Schmutz J."/>
            <person name="Toulza E."/>
            <person name="Wyss T."/>
            <person name="Zelensky A."/>
            <person name="Zhou K."/>
            <person name="Armbrust E.V."/>
            <person name="Bhattacharya D."/>
            <person name="Goodenough U.W."/>
            <person name="Van de Peer Y."/>
            <person name="Grigoriev I.V."/>
        </authorList>
    </citation>
    <scope>NUCLEOTIDE SEQUENCE [LARGE SCALE GENOMIC DNA]</scope>
    <source>
        <strain evidence="2 3">CCMP1545</strain>
    </source>
</reference>
<evidence type="ECO:0000313" key="3">
    <source>
        <dbReference type="Proteomes" id="UP000001876"/>
    </source>
</evidence>
<dbReference type="RefSeq" id="XP_003064459.1">
    <property type="nucleotide sequence ID" value="XM_003064413.1"/>
</dbReference>
<dbReference type="AlphaFoldDB" id="C1N9I8"/>
<dbReference type="EMBL" id="GG663751">
    <property type="protein sequence ID" value="EEH51364.1"/>
    <property type="molecule type" value="Genomic_DNA"/>
</dbReference>
<feature type="compositionally biased region" description="Basic and acidic residues" evidence="1">
    <location>
        <begin position="35"/>
        <end position="54"/>
    </location>
</feature>
<proteinExistence type="predicted"/>
<organism evidence="3">
    <name type="scientific">Micromonas pusilla (strain CCMP1545)</name>
    <name type="common">Picoplanktonic green alga</name>
    <dbReference type="NCBI Taxonomy" id="564608"/>
    <lineage>
        <taxon>Eukaryota</taxon>
        <taxon>Viridiplantae</taxon>
        <taxon>Chlorophyta</taxon>
        <taxon>Mamiellophyceae</taxon>
        <taxon>Mamiellales</taxon>
        <taxon>Mamiellaceae</taxon>
        <taxon>Micromonas</taxon>
    </lineage>
</organism>
<accession>C1N9I8</accession>
<dbReference type="KEGG" id="mpp:MICPUCDRAFT_54519"/>
<keyword evidence="3" id="KW-1185">Reference proteome</keyword>
<evidence type="ECO:0000313" key="2">
    <source>
        <dbReference type="EMBL" id="EEH51364.1"/>
    </source>
</evidence>
<protein>
    <submittedName>
        <fullName evidence="2">Predicted protein</fullName>
    </submittedName>
</protein>
<feature type="region of interest" description="Disordered" evidence="1">
    <location>
        <begin position="1"/>
        <end position="65"/>
    </location>
</feature>
<evidence type="ECO:0000256" key="1">
    <source>
        <dbReference type="SAM" id="MobiDB-lite"/>
    </source>
</evidence>